<accession>A0A392TIZ2</accession>
<evidence type="ECO:0000313" key="1">
    <source>
        <dbReference type="EMBL" id="MCI60180.1"/>
    </source>
</evidence>
<dbReference type="AlphaFoldDB" id="A0A392TIZ2"/>
<reference evidence="1 2" key="1">
    <citation type="journal article" date="2018" name="Front. Plant Sci.">
        <title>Red Clover (Trifolium pratense) and Zigzag Clover (T. medium) - A Picture of Genomic Similarities and Differences.</title>
        <authorList>
            <person name="Dluhosova J."/>
            <person name="Istvanek J."/>
            <person name="Nedelnik J."/>
            <person name="Repkova J."/>
        </authorList>
    </citation>
    <scope>NUCLEOTIDE SEQUENCE [LARGE SCALE GENOMIC DNA]</scope>
    <source>
        <strain evidence="2">cv. 10/8</strain>
        <tissue evidence="1">Leaf</tissue>
    </source>
</reference>
<sequence>MREDIKTYVQQCVICQQAKTLNSAPAGLLQPLPIPDQVWEDVAMDFITGMPNSFGFTVIIVVIDRLT</sequence>
<dbReference type="EMBL" id="LXQA010576967">
    <property type="protein sequence ID" value="MCI60180.1"/>
    <property type="molecule type" value="Genomic_DNA"/>
</dbReference>
<comment type="caution">
    <text evidence="1">The sequence shown here is derived from an EMBL/GenBank/DDBJ whole genome shotgun (WGS) entry which is preliminary data.</text>
</comment>
<feature type="non-terminal residue" evidence="1">
    <location>
        <position position="67"/>
    </location>
</feature>
<organism evidence="1 2">
    <name type="scientific">Trifolium medium</name>
    <dbReference type="NCBI Taxonomy" id="97028"/>
    <lineage>
        <taxon>Eukaryota</taxon>
        <taxon>Viridiplantae</taxon>
        <taxon>Streptophyta</taxon>
        <taxon>Embryophyta</taxon>
        <taxon>Tracheophyta</taxon>
        <taxon>Spermatophyta</taxon>
        <taxon>Magnoliopsida</taxon>
        <taxon>eudicotyledons</taxon>
        <taxon>Gunneridae</taxon>
        <taxon>Pentapetalae</taxon>
        <taxon>rosids</taxon>
        <taxon>fabids</taxon>
        <taxon>Fabales</taxon>
        <taxon>Fabaceae</taxon>
        <taxon>Papilionoideae</taxon>
        <taxon>50 kb inversion clade</taxon>
        <taxon>NPAAA clade</taxon>
        <taxon>Hologalegina</taxon>
        <taxon>IRL clade</taxon>
        <taxon>Trifolieae</taxon>
        <taxon>Trifolium</taxon>
    </lineage>
</organism>
<proteinExistence type="predicted"/>
<evidence type="ECO:0000313" key="2">
    <source>
        <dbReference type="Proteomes" id="UP000265520"/>
    </source>
</evidence>
<dbReference type="PANTHER" id="PTHR35046:SF9">
    <property type="entry name" value="RNA-DIRECTED DNA POLYMERASE"/>
    <property type="match status" value="1"/>
</dbReference>
<name>A0A392TIZ2_9FABA</name>
<dbReference type="Proteomes" id="UP000265520">
    <property type="component" value="Unassembled WGS sequence"/>
</dbReference>
<keyword evidence="2" id="KW-1185">Reference proteome</keyword>
<dbReference type="PANTHER" id="PTHR35046">
    <property type="entry name" value="ZINC KNUCKLE (CCHC-TYPE) FAMILY PROTEIN"/>
    <property type="match status" value="1"/>
</dbReference>
<protein>
    <submittedName>
        <fullName evidence="1">Integrase</fullName>
    </submittedName>
</protein>